<comment type="subcellular location">
    <subcellularLocation>
        <location evidence="1">Endomembrane system</location>
        <topology evidence="1">Multi-pass membrane protein</topology>
    </subcellularLocation>
</comment>
<dbReference type="PROSITE" id="PS00216">
    <property type="entry name" value="SUGAR_TRANSPORT_1"/>
    <property type="match status" value="1"/>
</dbReference>
<evidence type="ECO:0000256" key="1">
    <source>
        <dbReference type="ARBA" id="ARBA00004127"/>
    </source>
</evidence>
<evidence type="ECO:0000256" key="5">
    <source>
        <dbReference type="ARBA" id="ARBA00023136"/>
    </source>
</evidence>
<dbReference type="STRING" id="1109443.G4U126"/>
<dbReference type="Gene3D" id="1.20.1250.20">
    <property type="entry name" value="MFS general substrate transporter like domains"/>
    <property type="match status" value="1"/>
</dbReference>
<accession>G4U126</accession>
<keyword evidence="8" id="KW-0732">Signal</keyword>
<dbReference type="OMA" id="GCNSIAT"/>
<dbReference type="OrthoDB" id="3437016at2759"/>
<dbReference type="PROSITE" id="PS50850">
    <property type="entry name" value="MFS"/>
    <property type="match status" value="1"/>
</dbReference>
<proteinExistence type="predicted"/>
<feature type="transmembrane region" description="Helical" evidence="7">
    <location>
        <begin position="37"/>
        <end position="60"/>
    </location>
</feature>
<gene>
    <name evidence="10" type="ORF">PIIN_11247</name>
</gene>
<feature type="signal peptide" evidence="8">
    <location>
        <begin position="1"/>
        <end position="21"/>
    </location>
</feature>
<keyword evidence="5 7" id="KW-0472">Membrane</keyword>
<dbReference type="GO" id="GO:0005886">
    <property type="term" value="C:plasma membrane"/>
    <property type="evidence" value="ECO:0007669"/>
    <property type="project" value="TreeGrafter"/>
</dbReference>
<feature type="transmembrane region" description="Helical" evidence="7">
    <location>
        <begin position="210"/>
        <end position="228"/>
    </location>
</feature>
<evidence type="ECO:0000256" key="4">
    <source>
        <dbReference type="ARBA" id="ARBA00022989"/>
    </source>
</evidence>
<evidence type="ECO:0000259" key="9">
    <source>
        <dbReference type="PROSITE" id="PS50850"/>
    </source>
</evidence>
<keyword evidence="3 7" id="KW-0812">Transmembrane</keyword>
<organism evidence="10 11">
    <name type="scientific">Serendipita indica (strain DSM 11827)</name>
    <name type="common">Root endophyte fungus</name>
    <name type="synonym">Piriformospora indica</name>
    <dbReference type="NCBI Taxonomy" id="1109443"/>
    <lineage>
        <taxon>Eukaryota</taxon>
        <taxon>Fungi</taxon>
        <taxon>Dikarya</taxon>
        <taxon>Basidiomycota</taxon>
        <taxon>Agaricomycotina</taxon>
        <taxon>Agaricomycetes</taxon>
        <taxon>Sebacinales</taxon>
        <taxon>Serendipitaceae</taxon>
        <taxon>Serendipita</taxon>
    </lineage>
</organism>
<evidence type="ECO:0000256" key="8">
    <source>
        <dbReference type="SAM" id="SignalP"/>
    </source>
</evidence>
<dbReference type="PANTHER" id="PTHR23501">
    <property type="entry name" value="MAJOR FACILITATOR SUPERFAMILY"/>
    <property type="match status" value="1"/>
</dbReference>
<keyword evidence="4 7" id="KW-1133">Transmembrane helix</keyword>
<dbReference type="GO" id="GO:0015174">
    <property type="term" value="F:basic amino acid transmembrane transporter activity"/>
    <property type="evidence" value="ECO:0007669"/>
    <property type="project" value="TreeGrafter"/>
</dbReference>
<dbReference type="PANTHER" id="PTHR23501:SF191">
    <property type="entry name" value="VACUOLAR BASIC AMINO ACID TRANSPORTER 4"/>
    <property type="match status" value="1"/>
</dbReference>
<dbReference type="InterPro" id="IPR020846">
    <property type="entry name" value="MFS_dom"/>
</dbReference>
<dbReference type="Proteomes" id="UP000007148">
    <property type="component" value="Unassembled WGS sequence"/>
</dbReference>
<dbReference type="GO" id="GO:0012505">
    <property type="term" value="C:endomembrane system"/>
    <property type="evidence" value="ECO:0007669"/>
    <property type="project" value="UniProtKB-SubCell"/>
</dbReference>
<reference evidence="10 11" key="1">
    <citation type="journal article" date="2011" name="PLoS Pathog.">
        <title>Endophytic Life Strategies Decoded by Genome and Transcriptome Analyses of the Mutualistic Root Symbiont Piriformospora indica.</title>
        <authorList>
            <person name="Zuccaro A."/>
            <person name="Lahrmann U."/>
            <person name="Guldener U."/>
            <person name="Langen G."/>
            <person name="Pfiffi S."/>
            <person name="Biedenkopf D."/>
            <person name="Wong P."/>
            <person name="Samans B."/>
            <person name="Grimm C."/>
            <person name="Basiewicz M."/>
            <person name="Murat C."/>
            <person name="Martin F."/>
            <person name="Kogel K.H."/>
        </authorList>
    </citation>
    <scope>NUCLEOTIDE SEQUENCE [LARGE SCALE GENOMIC DNA]</scope>
    <source>
        <strain evidence="10 11">DSM 11827</strain>
    </source>
</reference>
<name>G4U126_SERID</name>
<evidence type="ECO:0000313" key="11">
    <source>
        <dbReference type="Proteomes" id="UP000007148"/>
    </source>
</evidence>
<dbReference type="AlphaFoldDB" id="G4U126"/>
<evidence type="ECO:0000256" key="3">
    <source>
        <dbReference type="ARBA" id="ARBA00022692"/>
    </source>
</evidence>
<feature type="transmembrane region" description="Helical" evidence="7">
    <location>
        <begin position="248"/>
        <end position="269"/>
    </location>
</feature>
<dbReference type="eggNOG" id="KOG0254">
    <property type="taxonomic scope" value="Eukaryota"/>
</dbReference>
<feature type="domain" description="Major facilitator superfamily (MFS) profile" evidence="9">
    <location>
        <begin position="1"/>
        <end position="288"/>
    </location>
</feature>
<feature type="transmembrane region" description="Helical" evidence="7">
    <location>
        <begin position="139"/>
        <end position="159"/>
    </location>
</feature>
<dbReference type="InterPro" id="IPR036259">
    <property type="entry name" value="MFS_trans_sf"/>
</dbReference>
<dbReference type="GO" id="GO:0000329">
    <property type="term" value="C:fungal-type vacuole membrane"/>
    <property type="evidence" value="ECO:0007669"/>
    <property type="project" value="TreeGrafter"/>
</dbReference>
<dbReference type="EMBL" id="CAFZ01001429">
    <property type="protein sequence ID" value="CCA77269.1"/>
    <property type="molecule type" value="Genomic_DNA"/>
</dbReference>
<dbReference type="SUPFAM" id="SSF103473">
    <property type="entry name" value="MFS general substrate transporter"/>
    <property type="match status" value="1"/>
</dbReference>
<dbReference type="HOGENOM" id="CLU_966812_0_0_1"/>
<dbReference type="Pfam" id="PF07690">
    <property type="entry name" value="MFS_1"/>
    <property type="match status" value="1"/>
</dbReference>
<keyword evidence="2" id="KW-0813">Transport</keyword>
<dbReference type="InterPro" id="IPR011701">
    <property type="entry name" value="MFS"/>
</dbReference>
<evidence type="ECO:0000256" key="7">
    <source>
        <dbReference type="SAM" id="Phobius"/>
    </source>
</evidence>
<dbReference type="InParanoid" id="G4U126"/>
<protein>
    <recommendedName>
        <fullName evidence="6">MFS-type drug efflux transporter P55</fullName>
    </recommendedName>
</protein>
<evidence type="ECO:0000256" key="2">
    <source>
        <dbReference type="ARBA" id="ARBA00022448"/>
    </source>
</evidence>
<sequence>MLALRLYTVFSLFSLSKVTEARSGRLSDILGRKGAMLLALAFFTTGTFFCAIAPSMEALIAARAIAGMGGGGVMTVSSITVTDLIPLRSRGLFQGLANMSGPVLPRVVHADDIDSLFGAGAGLGGPLGGWISDNFGWRIAFGFQVPLLVLAAILVSIHVNIVLPKAPLTIKQKLAKVDWLGSLTLVVAVSSILIGFSLKATEDLEWSDMLVWGPLALGVLGFASFGFVEAKVSPEPVLPMQLLLSRTPLAVALTNFFGSIVSFSMLYNVPLFGYKLRVKQDFICCPTL</sequence>
<feature type="chain" id="PRO_5003468984" description="MFS-type drug efflux transporter P55" evidence="8">
    <location>
        <begin position="22"/>
        <end position="288"/>
    </location>
</feature>
<feature type="transmembrane region" description="Helical" evidence="7">
    <location>
        <begin position="179"/>
        <end position="198"/>
    </location>
</feature>
<comment type="caution">
    <text evidence="10">The sequence shown here is derived from an EMBL/GenBank/DDBJ whole genome shotgun (WGS) entry which is preliminary data.</text>
</comment>
<evidence type="ECO:0000313" key="10">
    <source>
        <dbReference type="EMBL" id="CCA77269.1"/>
    </source>
</evidence>
<dbReference type="InterPro" id="IPR005829">
    <property type="entry name" value="Sugar_transporter_CS"/>
</dbReference>
<evidence type="ECO:0000256" key="6">
    <source>
        <dbReference type="ARBA" id="ARBA00044273"/>
    </source>
</evidence>
<keyword evidence="11" id="KW-1185">Reference proteome</keyword>